<organism evidence="1 2">
    <name type="scientific">Hallerella succinigenes</name>
    <dbReference type="NCBI Taxonomy" id="1896222"/>
    <lineage>
        <taxon>Bacteria</taxon>
        <taxon>Pseudomonadati</taxon>
        <taxon>Fibrobacterota</taxon>
        <taxon>Fibrobacteria</taxon>
        <taxon>Fibrobacterales</taxon>
        <taxon>Fibrobacteraceae</taxon>
        <taxon>Hallerella</taxon>
    </lineage>
</organism>
<gene>
    <name evidence="1" type="ORF">BGX16_2686</name>
</gene>
<proteinExistence type="predicted"/>
<dbReference type="OrthoDB" id="9806239at2"/>
<accession>A0A2M9AA89</accession>
<dbReference type="GO" id="GO:0090313">
    <property type="term" value="P:regulation of protein targeting to membrane"/>
    <property type="evidence" value="ECO:0007669"/>
    <property type="project" value="TreeGrafter"/>
</dbReference>
<dbReference type="EMBL" id="PGEX01000001">
    <property type="protein sequence ID" value="PJJ42646.1"/>
    <property type="molecule type" value="Genomic_DNA"/>
</dbReference>
<reference evidence="1 2" key="1">
    <citation type="submission" date="2017-11" db="EMBL/GenBank/DDBJ databases">
        <title>Animal gut microbial communities from fecal samples from Wisconsin, USA.</title>
        <authorList>
            <person name="Neumann A."/>
        </authorList>
    </citation>
    <scope>NUCLEOTIDE SEQUENCE [LARGE SCALE GENOMIC DNA]</scope>
    <source>
        <strain evidence="1 2">UWS3</strain>
    </source>
</reference>
<dbReference type="GO" id="GO:0005886">
    <property type="term" value="C:plasma membrane"/>
    <property type="evidence" value="ECO:0007669"/>
    <property type="project" value="TreeGrafter"/>
</dbReference>
<dbReference type="RefSeq" id="WP_100426492.1">
    <property type="nucleotide sequence ID" value="NZ_PGEX01000001.1"/>
</dbReference>
<keyword evidence="2" id="KW-1185">Reference proteome</keyword>
<dbReference type="AlphaFoldDB" id="A0A2M9AA89"/>
<dbReference type="PANTHER" id="PTHR30441:SF8">
    <property type="entry name" value="DUF748 DOMAIN-CONTAINING PROTEIN"/>
    <property type="match status" value="1"/>
</dbReference>
<dbReference type="PROSITE" id="PS51257">
    <property type="entry name" value="PROKAR_LIPOPROTEIN"/>
    <property type="match status" value="1"/>
</dbReference>
<name>A0A2M9AA89_9BACT</name>
<evidence type="ECO:0000313" key="1">
    <source>
        <dbReference type="EMBL" id="PJJ42646.1"/>
    </source>
</evidence>
<sequence>MKKALRLVGIVAAILVVLVIAACFTAPKIAKGYIEDHSKELVGRRLQIGDISFNPLRFTISVDDFTLFEKDDSAKFVAFKQFYVNIDPSCLLIGDICLSEVKIDSPYARVMKNGGIFNFTDILNKFAASADSAKAEAVPAVPVDTLAADSAKVNVAEQVNALPFGISIQKIAILSGDVIFIDQEVNSNISIRDFSVKIPEVYFSNQNTSAGVNLEFVSGGSLGVNADLNMEKGDFAVNVKLNQFAIGMVKPYLESVLNFKDLSGVVCADISVAGNLSNVMASTAKGTVVVDDVVLTENSGKTIGVAHMGVGIAEANLNENRFVIDSVMVKGAYAHFDLNQNSNNIKVLLSAKAKTPSKDSAAVADSVLMALPDTVQTAVSAKEDSADAPAKKLDALLKLLSVSDTKFTFNDNTIKGGFSYTVSGISVNASNVAFDRQASVNVSATLPHGGSAKVSAKLMPADQTSLKANIAVKNVNMVDFSKYSEHYTGYPLTAGSFGFASDNVIQNYNIDSKNMIDIYNLTVGDKPSDAEPEYMVPMKIGLYILKDKDGKISFDVPVKGNLQDPEFSYGKIIWQTVMNLMIKVALSPAKLLLGSSVPSDFAFDIAADDFTSEQYGVASEWTKVLSKKPGAKLTVLQVYNPKKQIEAFALGQQKIAYYKSHTGKTSLTPVDMKAALETAEDEGFKQFAATWKRPSDEALMAQLNALAEDRNATLLKALSAQPGVTAKNLKVRLATPAERGSIGKKSEFRMSVELP</sequence>
<comment type="caution">
    <text evidence="1">The sequence shown here is derived from an EMBL/GenBank/DDBJ whole genome shotgun (WGS) entry which is preliminary data.</text>
</comment>
<dbReference type="Proteomes" id="UP000231134">
    <property type="component" value="Unassembled WGS sequence"/>
</dbReference>
<protein>
    <submittedName>
        <fullName evidence="1">Uncharacterized protein DUF748</fullName>
    </submittedName>
</protein>
<evidence type="ECO:0000313" key="2">
    <source>
        <dbReference type="Proteomes" id="UP000231134"/>
    </source>
</evidence>
<dbReference type="InterPro" id="IPR008023">
    <property type="entry name" value="DUF748"/>
</dbReference>
<dbReference type="InterPro" id="IPR052894">
    <property type="entry name" value="AsmA-related"/>
</dbReference>
<dbReference type="Pfam" id="PF05359">
    <property type="entry name" value="DUF748"/>
    <property type="match status" value="1"/>
</dbReference>
<dbReference type="PANTHER" id="PTHR30441">
    <property type="entry name" value="DUF748 DOMAIN-CONTAINING PROTEIN"/>
    <property type="match status" value="1"/>
</dbReference>